<dbReference type="GO" id="GO:0005737">
    <property type="term" value="C:cytoplasm"/>
    <property type="evidence" value="ECO:0007669"/>
    <property type="project" value="UniProtKB-SubCell"/>
</dbReference>
<feature type="binding site" evidence="14">
    <location>
        <begin position="188"/>
        <end position="195"/>
    </location>
    <ligand>
        <name>NAD(+)</name>
        <dbReference type="ChEBI" id="CHEBI:57540"/>
    </ligand>
</feature>
<evidence type="ECO:0000256" key="11">
    <source>
        <dbReference type="ARBA" id="ARBA00023284"/>
    </source>
</evidence>
<name>A0A450SXY1_9GAMM</name>
<dbReference type="PRINTS" id="PR00368">
    <property type="entry name" value="FADPNR"/>
</dbReference>
<evidence type="ECO:0000256" key="15">
    <source>
        <dbReference type="PIRSR" id="PIRSR000350-4"/>
    </source>
</evidence>
<comment type="miscellaneous">
    <text evidence="16">The active site is a redox-active disulfide bond.</text>
</comment>
<feature type="binding site" evidence="14">
    <location>
        <begin position="151"/>
        <end position="153"/>
    </location>
    <ligand>
        <name>FAD</name>
        <dbReference type="ChEBI" id="CHEBI:57692"/>
    </ligand>
</feature>
<keyword evidence="8 16" id="KW-0560">Oxidoreductase</keyword>
<evidence type="ECO:0000256" key="7">
    <source>
        <dbReference type="ARBA" id="ARBA00022827"/>
    </source>
</evidence>
<reference evidence="20" key="1">
    <citation type="submission" date="2019-02" db="EMBL/GenBank/DDBJ databases">
        <authorList>
            <person name="Gruber-Vodicka R. H."/>
            <person name="Seah K. B. B."/>
        </authorList>
    </citation>
    <scope>NUCLEOTIDE SEQUENCE</scope>
    <source>
        <strain evidence="20">BECK_BZ163</strain>
        <strain evidence="21">BECK_BZ164</strain>
        <strain evidence="19">BECK_BZ165</strain>
    </source>
</reference>
<dbReference type="FunFam" id="3.30.390.30:FF:000001">
    <property type="entry name" value="Dihydrolipoyl dehydrogenase"/>
    <property type="match status" value="1"/>
</dbReference>
<feature type="binding site" evidence="14">
    <location>
        <position position="211"/>
    </location>
    <ligand>
        <name>NAD(+)</name>
        <dbReference type="ChEBI" id="CHEBI:57540"/>
    </ligand>
</feature>
<dbReference type="InterPro" id="IPR036188">
    <property type="entry name" value="FAD/NAD-bd_sf"/>
</dbReference>
<dbReference type="InterPro" id="IPR006258">
    <property type="entry name" value="Lipoamide_DH"/>
</dbReference>
<evidence type="ECO:0000256" key="8">
    <source>
        <dbReference type="ARBA" id="ARBA00023002"/>
    </source>
</evidence>
<proteinExistence type="inferred from homology"/>
<feature type="binding site" evidence="14">
    <location>
        <position position="318"/>
    </location>
    <ligand>
        <name>FAD</name>
        <dbReference type="ChEBI" id="CHEBI:57692"/>
    </ligand>
</feature>
<dbReference type="InterPro" id="IPR004099">
    <property type="entry name" value="Pyr_nucl-diS_OxRdtase_dimer"/>
</dbReference>
<evidence type="ECO:0000256" key="10">
    <source>
        <dbReference type="ARBA" id="ARBA00023157"/>
    </source>
</evidence>
<feature type="active site" description="Proton acceptor" evidence="13">
    <location>
        <position position="450"/>
    </location>
</feature>
<dbReference type="Gene3D" id="3.30.390.30">
    <property type="match status" value="1"/>
</dbReference>
<keyword evidence="5" id="KW-0963">Cytoplasm</keyword>
<evidence type="ECO:0000256" key="14">
    <source>
        <dbReference type="PIRSR" id="PIRSR000350-3"/>
    </source>
</evidence>
<keyword evidence="11 16" id="KW-0676">Redox-active center</keyword>
<dbReference type="GO" id="GO:0004148">
    <property type="term" value="F:dihydrolipoyl dehydrogenase (NADH) activity"/>
    <property type="evidence" value="ECO:0007669"/>
    <property type="project" value="UniProtKB-EC"/>
</dbReference>
<evidence type="ECO:0000259" key="17">
    <source>
        <dbReference type="Pfam" id="PF02852"/>
    </source>
</evidence>
<accession>A0A450SXY1</accession>
<evidence type="ECO:0000256" key="16">
    <source>
        <dbReference type="RuleBase" id="RU003692"/>
    </source>
</evidence>
<dbReference type="InterPro" id="IPR023753">
    <property type="entry name" value="FAD/NAD-binding_dom"/>
</dbReference>
<comment type="similarity">
    <text evidence="2 16">Belongs to the class-I pyridine nucleotide-disulfide oxidoreductase family.</text>
</comment>
<dbReference type="InterPro" id="IPR050151">
    <property type="entry name" value="Class-I_Pyr_Nuc-Dis_Oxidored"/>
</dbReference>
<organism evidence="20">
    <name type="scientific">Candidatus Kentrum sp. FM</name>
    <dbReference type="NCBI Taxonomy" id="2126340"/>
    <lineage>
        <taxon>Bacteria</taxon>
        <taxon>Pseudomonadati</taxon>
        <taxon>Pseudomonadota</taxon>
        <taxon>Gammaproteobacteria</taxon>
        <taxon>Candidatus Kentrum</taxon>
    </lineage>
</organism>
<keyword evidence="9 14" id="KW-0520">NAD</keyword>
<feature type="binding site" evidence="14">
    <location>
        <position position="57"/>
    </location>
    <ligand>
        <name>FAD</name>
        <dbReference type="ChEBI" id="CHEBI:57692"/>
    </ligand>
</feature>
<dbReference type="EMBL" id="CAADFA010000034">
    <property type="protein sequence ID" value="VFJ46067.1"/>
    <property type="molecule type" value="Genomic_DNA"/>
</dbReference>
<evidence type="ECO:0000313" key="20">
    <source>
        <dbReference type="EMBL" id="VFJ58894.1"/>
    </source>
</evidence>
<evidence type="ECO:0000259" key="18">
    <source>
        <dbReference type="Pfam" id="PF07992"/>
    </source>
</evidence>
<evidence type="ECO:0000256" key="6">
    <source>
        <dbReference type="ARBA" id="ARBA00022630"/>
    </source>
</evidence>
<sequence>MKHYDVIVIGAGPGGYVAAIRAAQLGLETACVDRWLDASRKPSLGGTCLNVGCIPSKALLDSSLHYYNLAHLLPSHGIRVDGTRVDVPAMQGRKDKIVKILTSGIKGLFKKNAITWFPGEGAFVSGNRIEVSPHGDGDRFVIEADNIIIATGSVPMEIPSAPVDNRHIVDSSGALGFQAVPERLGIIGAGVIGLELGSVWNRLGSSVVLLEAKDEFLIDVDDEIAREAYKLFKKQGLDIRLGASVESVEKGEAVTVTYRRGEEIQSIEVDKLVVACGRVPITSGLGIGKIALETDAQGRIEVDEACRTSVARVYAIGDVVRGPMLAHKASEEGIAVAERIAGRASHVNYETIPWVIYTHPEIAWVGKTAKALEGEGKAFRSGSFPLRAIGRAHGSGETNGFIKILGDAKTDRILGAHLFCNHASELVAEVVTAMEFSASTEDIARIVHAHPTLSEATHEAALAVEGRAIHL</sequence>
<comment type="catalytic activity">
    <reaction evidence="12 16">
        <text>N(6)-[(R)-dihydrolipoyl]-L-lysyl-[protein] + NAD(+) = N(6)-[(R)-lipoyl]-L-lysyl-[protein] + NADH + H(+)</text>
        <dbReference type="Rhea" id="RHEA:15045"/>
        <dbReference type="Rhea" id="RHEA-COMP:10474"/>
        <dbReference type="Rhea" id="RHEA-COMP:10475"/>
        <dbReference type="ChEBI" id="CHEBI:15378"/>
        <dbReference type="ChEBI" id="CHEBI:57540"/>
        <dbReference type="ChEBI" id="CHEBI:57945"/>
        <dbReference type="ChEBI" id="CHEBI:83099"/>
        <dbReference type="ChEBI" id="CHEBI:83100"/>
        <dbReference type="EC" id="1.8.1.4"/>
    </reaction>
</comment>
<evidence type="ECO:0000256" key="12">
    <source>
        <dbReference type="ARBA" id="ARBA00049187"/>
    </source>
</evidence>
<feature type="domain" description="FAD/NAD(P)-binding" evidence="18">
    <location>
        <begin position="4"/>
        <end position="333"/>
    </location>
</feature>
<dbReference type="InterPro" id="IPR016156">
    <property type="entry name" value="FAD/NAD-linked_Rdtase_dimer_sf"/>
</dbReference>
<feature type="binding site" evidence="14">
    <location>
        <begin position="324"/>
        <end position="327"/>
    </location>
    <ligand>
        <name>FAD</name>
        <dbReference type="ChEBI" id="CHEBI:57692"/>
    </ligand>
</feature>
<feature type="disulfide bond" description="Redox-active" evidence="15">
    <location>
        <begin position="48"/>
        <end position="53"/>
    </location>
</feature>
<dbReference type="AlphaFoldDB" id="A0A450SXY1"/>
<evidence type="ECO:0000313" key="19">
    <source>
        <dbReference type="EMBL" id="VFJ46067.1"/>
    </source>
</evidence>
<dbReference type="EC" id="1.8.1.4" evidence="3 16"/>
<dbReference type="GO" id="GO:0006103">
    <property type="term" value="P:2-oxoglutarate metabolic process"/>
    <property type="evidence" value="ECO:0007669"/>
    <property type="project" value="TreeGrafter"/>
</dbReference>
<dbReference type="PANTHER" id="PTHR22912">
    <property type="entry name" value="DISULFIDE OXIDOREDUCTASE"/>
    <property type="match status" value="1"/>
</dbReference>
<keyword evidence="14" id="KW-0547">Nucleotide-binding</keyword>
<comment type="cofactor">
    <cofactor evidence="14 16">
        <name>FAD</name>
        <dbReference type="ChEBI" id="CHEBI:57692"/>
    </cofactor>
    <text evidence="14 16">Binds 1 FAD per subunit.</text>
</comment>
<dbReference type="PRINTS" id="PR00411">
    <property type="entry name" value="PNDRDTASEI"/>
</dbReference>
<evidence type="ECO:0000256" key="1">
    <source>
        <dbReference type="ARBA" id="ARBA00004496"/>
    </source>
</evidence>
<dbReference type="EMBL" id="CAADEZ010000227">
    <property type="protein sequence ID" value="VFJ58894.1"/>
    <property type="molecule type" value="Genomic_DNA"/>
</dbReference>
<dbReference type="PANTHER" id="PTHR22912:SF224">
    <property type="entry name" value="DIHYDROLIPOYL DEHYDROGENASE"/>
    <property type="match status" value="1"/>
</dbReference>
<gene>
    <name evidence="20" type="ORF">BECKFM1743A_GA0114220_102276</name>
    <name evidence="21" type="ORF">BECKFM1743B_GA0114221_102226</name>
    <name evidence="19" type="ORF">BECKFM1743C_GA0114222_100346</name>
</gene>
<feature type="domain" description="Pyridine nucleotide-disulphide oxidoreductase dimerisation" evidence="17">
    <location>
        <begin position="352"/>
        <end position="461"/>
    </location>
</feature>
<dbReference type="Pfam" id="PF07992">
    <property type="entry name" value="Pyr_redox_2"/>
    <property type="match status" value="1"/>
</dbReference>
<dbReference type="InterPro" id="IPR012999">
    <property type="entry name" value="Pyr_OxRdtase_I_AS"/>
</dbReference>
<evidence type="ECO:0000256" key="4">
    <source>
        <dbReference type="ARBA" id="ARBA00016961"/>
    </source>
</evidence>
<evidence type="ECO:0000256" key="2">
    <source>
        <dbReference type="ARBA" id="ARBA00007532"/>
    </source>
</evidence>
<feature type="binding site" evidence="14">
    <location>
        <position position="277"/>
    </location>
    <ligand>
        <name>NAD(+)</name>
        <dbReference type="ChEBI" id="CHEBI:57540"/>
    </ligand>
</feature>
<dbReference type="SUPFAM" id="SSF55424">
    <property type="entry name" value="FAD/NAD-linked reductases, dimerisation (C-terminal) domain"/>
    <property type="match status" value="1"/>
</dbReference>
<protein>
    <recommendedName>
        <fullName evidence="4 16">Dihydrolipoyl dehydrogenase</fullName>
        <ecNumber evidence="3 16">1.8.1.4</ecNumber>
    </recommendedName>
</protein>
<dbReference type="NCBIfam" id="TIGR01350">
    <property type="entry name" value="lipoamide_DH"/>
    <property type="match status" value="1"/>
</dbReference>
<evidence type="ECO:0000256" key="9">
    <source>
        <dbReference type="ARBA" id="ARBA00023027"/>
    </source>
</evidence>
<dbReference type="InterPro" id="IPR001100">
    <property type="entry name" value="Pyr_nuc-diS_OxRdtase"/>
</dbReference>
<feature type="binding site" evidence="14">
    <location>
        <position position="121"/>
    </location>
    <ligand>
        <name>FAD</name>
        <dbReference type="ChEBI" id="CHEBI:57692"/>
    </ligand>
</feature>
<dbReference type="Gene3D" id="3.50.50.60">
    <property type="entry name" value="FAD/NAD(P)-binding domain"/>
    <property type="match status" value="2"/>
</dbReference>
<dbReference type="GO" id="GO:0050660">
    <property type="term" value="F:flavin adenine dinucleotide binding"/>
    <property type="evidence" value="ECO:0007669"/>
    <property type="project" value="InterPro"/>
</dbReference>
<keyword evidence="7 14" id="KW-0274">FAD</keyword>
<keyword evidence="10" id="KW-1015">Disulfide bond</keyword>
<comment type="subcellular location">
    <subcellularLocation>
        <location evidence="1">Cytoplasm</location>
    </subcellularLocation>
</comment>
<dbReference type="PROSITE" id="PS00076">
    <property type="entry name" value="PYRIDINE_REDOX_1"/>
    <property type="match status" value="1"/>
</dbReference>
<dbReference type="Pfam" id="PF02852">
    <property type="entry name" value="Pyr_redox_dim"/>
    <property type="match status" value="1"/>
</dbReference>
<dbReference type="EMBL" id="CAADFL010000222">
    <property type="protein sequence ID" value="VFK12078.1"/>
    <property type="molecule type" value="Genomic_DNA"/>
</dbReference>
<evidence type="ECO:0000256" key="3">
    <source>
        <dbReference type="ARBA" id="ARBA00012608"/>
    </source>
</evidence>
<dbReference type="PIRSF" id="PIRSF000350">
    <property type="entry name" value="Mercury_reductase_MerA"/>
    <property type="match status" value="1"/>
</dbReference>
<evidence type="ECO:0000313" key="21">
    <source>
        <dbReference type="EMBL" id="VFK12078.1"/>
    </source>
</evidence>
<evidence type="ECO:0000256" key="13">
    <source>
        <dbReference type="PIRSR" id="PIRSR000350-2"/>
    </source>
</evidence>
<dbReference type="SUPFAM" id="SSF51905">
    <property type="entry name" value="FAD/NAD(P)-binding domain"/>
    <property type="match status" value="1"/>
</dbReference>
<evidence type="ECO:0000256" key="5">
    <source>
        <dbReference type="ARBA" id="ARBA00022490"/>
    </source>
</evidence>
<keyword evidence="6 16" id="KW-0285">Flavoprotein</keyword>